<dbReference type="PANTHER" id="PTHR30349:SF41">
    <property type="entry name" value="INTEGRASE_RECOMBINASE PROTEIN MJ0367-RELATED"/>
    <property type="match status" value="1"/>
</dbReference>
<dbReference type="Pfam" id="PF14659">
    <property type="entry name" value="Phage_int_SAM_3"/>
    <property type="match status" value="1"/>
</dbReference>
<feature type="domain" description="Core-binding (CB)" evidence="7">
    <location>
        <begin position="67"/>
        <end position="150"/>
    </location>
</feature>
<name>A0A0D8HDY7_9ACTN</name>
<evidence type="ECO:0000256" key="3">
    <source>
        <dbReference type="ARBA" id="ARBA00023125"/>
    </source>
</evidence>
<evidence type="ECO:0000313" key="8">
    <source>
        <dbReference type="EMBL" id="KJF15997.1"/>
    </source>
</evidence>
<dbReference type="PANTHER" id="PTHR30349">
    <property type="entry name" value="PHAGE INTEGRASE-RELATED"/>
    <property type="match status" value="1"/>
</dbReference>
<protein>
    <submittedName>
        <fullName evidence="8">Putative prophage phiRv2 integrase</fullName>
    </submittedName>
</protein>
<dbReference type="Proteomes" id="UP000032360">
    <property type="component" value="Unassembled WGS sequence"/>
</dbReference>
<proteinExistence type="inferred from homology"/>
<dbReference type="Pfam" id="PF00589">
    <property type="entry name" value="Phage_integrase"/>
    <property type="match status" value="1"/>
</dbReference>
<evidence type="ECO:0000313" key="9">
    <source>
        <dbReference type="Proteomes" id="UP000032360"/>
    </source>
</evidence>
<dbReference type="PROSITE" id="PS51898">
    <property type="entry name" value="TYR_RECOMBINASE"/>
    <property type="match status" value="1"/>
</dbReference>
<dbReference type="Gene3D" id="1.10.150.130">
    <property type="match status" value="1"/>
</dbReference>
<dbReference type="GO" id="GO:0006310">
    <property type="term" value="P:DNA recombination"/>
    <property type="evidence" value="ECO:0007669"/>
    <property type="project" value="UniProtKB-KW"/>
</dbReference>
<gene>
    <name evidence="8" type="ORF">AXFE_31490</name>
</gene>
<sequence length="390" mass="43218">MIDFMKGTKRKRREGVWELRVYVGRDPGTGTPRQISKTFYGGSRGADDALRALIQDQAPSRTDGLGVTVGQLFDKWLEECERLDLSPTTLRTYRAQLNRNVRPRLGKLPLQRLTAKHLDNLYGTMKTDGLSPKTIRNHHAIISSALHQAVRWGWVRQNVAELAKAPKVSQQRVEAPSVEVVRTVIETAEMRDPRLAPLLMLAALTGMRRGELCALRWSDIDLDLGQIEVSRSLVVVPGGLAEKTTKTDRSRRVSLDPVGVALLTQHHAKTTGWAKEAGVVLPIDAFVFSPFVESTTPFRPDNVTNFFIRVRDAVGAPRVRLHDLRHFTATQLIGAGVDVRTVAGRLGHSDPSVTLRVYSHFIEERDVAAAAIMGQVLSPKKEPTTELPAG</sequence>
<evidence type="ECO:0000256" key="1">
    <source>
        <dbReference type="ARBA" id="ARBA00008857"/>
    </source>
</evidence>
<dbReference type="InterPro" id="IPR002104">
    <property type="entry name" value="Integrase_catalytic"/>
</dbReference>
<dbReference type="EMBL" id="JXYS01000104">
    <property type="protein sequence ID" value="KJF15997.1"/>
    <property type="molecule type" value="Genomic_DNA"/>
</dbReference>
<dbReference type="AlphaFoldDB" id="A0A0D8HDY7"/>
<dbReference type="CDD" id="cd01189">
    <property type="entry name" value="INT_ICEBs1_C_like"/>
    <property type="match status" value="1"/>
</dbReference>
<reference evidence="8 9" key="1">
    <citation type="submission" date="2015-01" db="EMBL/GenBank/DDBJ databases">
        <title>Draft genome of the acidophilic iron oxidizer Acidithrix ferrooxidans strain Py-F3.</title>
        <authorList>
            <person name="Poehlein A."/>
            <person name="Eisen S."/>
            <person name="Schloemann M."/>
            <person name="Johnson B.D."/>
            <person name="Daniel R."/>
            <person name="Muehling M."/>
        </authorList>
    </citation>
    <scope>NUCLEOTIDE SEQUENCE [LARGE SCALE GENOMIC DNA]</scope>
    <source>
        <strain evidence="8 9">Py-F3</strain>
    </source>
</reference>
<dbReference type="SUPFAM" id="SSF56349">
    <property type="entry name" value="DNA breaking-rejoining enzymes"/>
    <property type="match status" value="1"/>
</dbReference>
<keyword evidence="4" id="KW-0233">DNA recombination</keyword>
<accession>A0A0D8HDY7</accession>
<keyword evidence="9" id="KW-1185">Reference proteome</keyword>
<evidence type="ECO:0000259" key="7">
    <source>
        <dbReference type="PROSITE" id="PS51900"/>
    </source>
</evidence>
<dbReference type="GO" id="GO:0003677">
    <property type="term" value="F:DNA binding"/>
    <property type="evidence" value="ECO:0007669"/>
    <property type="project" value="UniProtKB-UniRule"/>
</dbReference>
<dbReference type="GO" id="GO:0015074">
    <property type="term" value="P:DNA integration"/>
    <property type="evidence" value="ECO:0007669"/>
    <property type="project" value="UniProtKB-KW"/>
</dbReference>
<evidence type="ECO:0000256" key="2">
    <source>
        <dbReference type="ARBA" id="ARBA00022908"/>
    </source>
</evidence>
<dbReference type="InterPro" id="IPR004107">
    <property type="entry name" value="Integrase_SAM-like_N"/>
</dbReference>
<dbReference type="PROSITE" id="PS51900">
    <property type="entry name" value="CB"/>
    <property type="match status" value="1"/>
</dbReference>
<comment type="caution">
    <text evidence="8">The sequence shown here is derived from an EMBL/GenBank/DDBJ whole genome shotgun (WGS) entry which is preliminary data.</text>
</comment>
<dbReference type="STRING" id="1280514.AXFE_31490"/>
<feature type="domain" description="Tyr recombinase" evidence="6">
    <location>
        <begin position="171"/>
        <end position="371"/>
    </location>
</feature>
<evidence type="ECO:0000256" key="5">
    <source>
        <dbReference type="PROSITE-ProRule" id="PRU01248"/>
    </source>
</evidence>
<keyword evidence="2" id="KW-0229">DNA integration</keyword>
<evidence type="ECO:0000259" key="6">
    <source>
        <dbReference type="PROSITE" id="PS51898"/>
    </source>
</evidence>
<dbReference type="InterPro" id="IPR010998">
    <property type="entry name" value="Integrase_recombinase_N"/>
</dbReference>
<organism evidence="8 9">
    <name type="scientific">Acidithrix ferrooxidans</name>
    <dbReference type="NCBI Taxonomy" id="1280514"/>
    <lineage>
        <taxon>Bacteria</taxon>
        <taxon>Bacillati</taxon>
        <taxon>Actinomycetota</taxon>
        <taxon>Acidimicrobiia</taxon>
        <taxon>Acidimicrobiales</taxon>
        <taxon>Acidimicrobiaceae</taxon>
        <taxon>Acidithrix</taxon>
    </lineage>
</organism>
<dbReference type="InterPro" id="IPR011010">
    <property type="entry name" value="DNA_brk_join_enz"/>
</dbReference>
<comment type="similarity">
    <text evidence="1">Belongs to the 'phage' integrase family.</text>
</comment>
<evidence type="ECO:0000256" key="4">
    <source>
        <dbReference type="ARBA" id="ARBA00023172"/>
    </source>
</evidence>
<keyword evidence="3 5" id="KW-0238">DNA-binding</keyword>
<dbReference type="Gene3D" id="1.10.443.10">
    <property type="entry name" value="Intergrase catalytic core"/>
    <property type="match status" value="1"/>
</dbReference>
<dbReference type="InterPro" id="IPR044068">
    <property type="entry name" value="CB"/>
</dbReference>
<dbReference type="InterPro" id="IPR013762">
    <property type="entry name" value="Integrase-like_cat_sf"/>
</dbReference>
<dbReference type="InterPro" id="IPR050090">
    <property type="entry name" value="Tyrosine_recombinase_XerCD"/>
</dbReference>